<accession>A0ABR4CC94</accession>
<evidence type="ECO:0000313" key="3">
    <source>
        <dbReference type="Proteomes" id="UP001595075"/>
    </source>
</evidence>
<name>A0ABR4CC94_9HELO</name>
<gene>
    <name evidence="2" type="ORF">VTL71DRAFT_1981</name>
</gene>
<dbReference type="CDD" id="cd07383">
    <property type="entry name" value="MPP_Dcr2"/>
    <property type="match status" value="1"/>
</dbReference>
<comment type="caution">
    <text evidence="2">The sequence shown here is derived from an EMBL/GenBank/DDBJ whole genome shotgun (WGS) entry which is preliminary data.</text>
</comment>
<dbReference type="InterPro" id="IPR029052">
    <property type="entry name" value="Metallo-depent_PP-like"/>
</dbReference>
<dbReference type="InterPro" id="IPR004843">
    <property type="entry name" value="Calcineurin-like_PHP"/>
</dbReference>
<dbReference type="Pfam" id="PF00149">
    <property type="entry name" value="Metallophos"/>
    <property type="match status" value="1"/>
</dbReference>
<dbReference type="SUPFAM" id="SSF56300">
    <property type="entry name" value="Metallo-dependent phosphatases"/>
    <property type="match status" value="1"/>
</dbReference>
<organism evidence="2 3">
    <name type="scientific">Oculimacula yallundae</name>
    <dbReference type="NCBI Taxonomy" id="86028"/>
    <lineage>
        <taxon>Eukaryota</taxon>
        <taxon>Fungi</taxon>
        <taxon>Dikarya</taxon>
        <taxon>Ascomycota</taxon>
        <taxon>Pezizomycotina</taxon>
        <taxon>Leotiomycetes</taxon>
        <taxon>Helotiales</taxon>
        <taxon>Ploettnerulaceae</taxon>
        <taxon>Oculimacula</taxon>
    </lineage>
</organism>
<dbReference type="PANTHER" id="PTHR32440:SF11">
    <property type="entry name" value="METALLOPHOSPHOESTERASE DOMAIN-CONTAINING PROTEIN"/>
    <property type="match status" value="1"/>
</dbReference>
<proteinExistence type="predicted"/>
<sequence length="404" mass="44555">MASSALFFAMIIAILHVMYLPDLVSRWLTATSLFTSGDSSISSKQSRQPQLRLNNDNEFQITIFSDLHYGEEEHGWGIDQDISSTRVMNAILDYEDSDFVVLNGDLITGENTFLENSTKYLDVVVAPLVQRKVSWASTYGNHDSQFNLSSSALFKKEDKYALSYTQASPRGICGVTNYWIPIFAPEKDCDGTPLAILWFFDSQGGSPFQGSPEPIPGWVDSSIVAWYTAEQKALKKKYRKDIPSLAFVHIPPSAFLTVQNELLPNVGDASVHFPGLNDDVPLAAQGDGWQDVPFMQALVDTPGLHSVYSGHDHGDAWCANWPSGKDIVKGVSKPHLCFCKHTGYGGYGSWNRGARVVKLAFGGKAGKNMDVETWVRMESGTVVQRVGLNETYGVDVYPLDDGES</sequence>
<dbReference type="PANTHER" id="PTHR32440">
    <property type="entry name" value="PHOSPHATASE DCR2-RELATED-RELATED"/>
    <property type="match status" value="1"/>
</dbReference>
<keyword evidence="3" id="KW-1185">Reference proteome</keyword>
<reference evidence="2 3" key="1">
    <citation type="journal article" date="2024" name="Commun. Biol.">
        <title>Comparative genomic analysis of thermophilic fungi reveals convergent evolutionary adaptations and gene losses.</title>
        <authorList>
            <person name="Steindorff A.S."/>
            <person name="Aguilar-Pontes M.V."/>
            <person name="Robinson A.J."/>
            <person name="Andreopoulos B."/>
            <person name="LaButti K."/>
            <person name="Kuo A."/>
            <person name="Mondo S."/>
            <person name="Riley R."/>
            <person name="Otillar R."/>
            <person name="Haridas S."/>
            <person name="Lipzen A."/>
            <person name="Grimwood J."/>
            <person name="Schmutz J."/>
            <person name="Clum A."/>
            <person name="Reid I.D."/>
            <person name="Moisan M.C."/>
            <person name="Butler G."/>
            <person name="Nguyen T.T.M."/>
            <person name="Dewar K."/>
            <person name="Conant G."/>
            <person name="Drula E."/>
            <person name="Henrissat B."/>
            <person name="Hansel C."/>
            <person name="Singer S."/>
            <person name="Hutchinson M.I."/>
            <person name="de Vries R.P."/>
            <person name="Natvig D.O."/>
            <person name="Powell A.J."/>
            <person name="Tsang A."/>
            <person name="Grigoriev I.V."/>
        </authorList>
    </citation>
    <scope>NUCLEOTIDE SEQUENCE [LARGE SCALE GENOMIC DNA]</scope>
    <source>
        <strain evidence="2 3">CBS 494.80</strain>
    </source>
</reference>
<feature type="domain" description="Calcineurin-like phosphoesterase" evidence="1">
    <location>
        <begin position="60"/>
        <end position="314"/>
    </location>
</feature>
<evidence type="ECO:0000259" key="1">
    <source>
        <dbReference type="Pfam" id="PF00149"/>
    </source>
</evidence>
<evidence type="ECO:0000313" key="2">
    <source>
        <dbReference type="EMBL" id="KAL2067556.1"/>
    </source>
</evidence>
<dbReference type="Proteomes" id="UP001595075">
    <property type="component" value="Unassembled WGS sequence"/>
</dbReference>
<protein>
    <recommendedName>
        <fullName evidence="1">Calcineurin-like phosphoesterase domain-containing protein</fullName>
    </recommendedName>
</protein>
<dbReference type="Gene3D" id="3.60.21.10">
    <property type="match status" value="1"/>
</dbReference>
<dbReference type="EMBL" id="JAZHXI010000010">
    <property type="protein sequence ID" value="KAL2067556.1"/>
    <property type="molecule type" value="Genomic_DNA"/>
</dbReference>